<evidence type="ECO:0008006" key="4">
    <source>
        <dbReference type="Google" id="ProtNLM"/>
    </source>
</evidence>
<dbReference type="EMBL" id="QLTW01000003">
    <property type="protein sequence ID" value="MBT9144283.1"/>
    <property type="molecule type" value="Genomic_DNA"/>
</dbReference>
<dbReference type="CDD" id="cd09846">
    <property type="entry name" value="DUF1312"/>
    <property type="match status" value="1"/>
</dbReference>
<gene>
    <name evidence="2" type="ORF">DDT42_00115</name>
</gene>
<reference evidence="2 3" key="1">
    <citation type="journal article" date="2021" name="bioRxiv">
        <title>Unique metabolic strategies in Hadean analogues reveal hints for primordial physiology.</title>
        <authorList>
            <person name="Nobu M.K."/>
            <person name="Nakai R."/>
            <person name="Tamazawa S."/>
            <person name="Mori H."/>
            <person name="Toyoda A."/>
            <person name="Ijiri A."/>
            <person name="Suzuki S."/>
            <person name="Kurokawa K."/>
            <person name="Kamagata Y."/>
            <person name="Tamaki H."/>
        </authorList>
    </citation>
    <scope>NUCLEOTIDE SEQUENCE [LARGE SCALE GENOMIC DNA]</scope>
    <source>
        <strain evidence="2">BS525</strain>
    </source>
</reference>
<organism evidence="2 3">
    <name type="scientific">Psychracetigena formicireducens</name>
    <dbReference type="NCBI Taxonomy" id="2986056"/>
    <lineage>
        <taxon>Bacteria</taxon>
        <taxon>Bacillati</taxon>
        <taxon>Candidatus Lithacetigenota</taxon>
        <taxon>Candidatus Psychracetigena</taxon>
    </lineage>
</organism>
<comment type="caution">
    <text evidence="2">The sequence shown here is derived from an EMBL/GenBank/DDBJ whole genome shotgun (WGS) entry which is preliminary data.</text>
</comment>
<evidence type="ECO:0000313" key="3">
    <source>
        <dbReference type="Proteomes" id="UP000811545"/>
    </source>
</evidence>
<sequence length="128" mass="14733">MKRGDLLIYLFIIFMLLSSFLIYFFLNRIGGANQRIKSVVVEYKRQVFTEIPLPSEKRTVELKGSWGVLILNLDGYKIRVNPASPHYCPDKICMNQGWISEPPQTIVCLPNRIIIYYRGGAQIDGLTH</sequence>
<dbReference type="Proteomes" id="UP000811545">
    <property type="component" value="Unassembled WGS sequence"/>
</dbReference>
<evidence type="ECO:0000256" key="1">
    <source>
        <dbReference type="SAM" id="Phobius"/>
    </source>
</evidence>
<feature type="transmembrane region" description="Helical" evidence="1">
    <location>
        <begin position="6"/>
        <end position="26"/>
    </location>
</feature>
<evidence type="ECO:0000313" key="2">
    <source>
        <dbReference type="EMBL" id="MBT9144283.1"/>
    </source>
</evidence>
<keyword evidence="1" id="KW-0812">Transmembrane</keyword>
<protein>
    <recommendedName>
        <fullName evidence="4">NusG domain-containing protein</fullName>
    </recommendedName>
</protein>
<keyword evidence="1" id="KW-1133">Transmembrane helix</keyword>
<keyword evidence="1" id="KW-0472">Membrane</keyword>
<name>A0A9E2F668_PSYF1</name>
<dbReference type="Gene3D" id="2.60.320.10">
    <property type="entry name" value="N-utilization substance G protein NusG, insert domain"/>
    <property type="match status" value="1"/>
</dbReference>
<dbReference type="AlphaFoldDB" id="A0A9E2F668"/>
<proteinExistence type="predicted"/>
<dbReference type="InterPro" id="IPR038690">
    <property type="entry name" value="NusG_2_sf"/>
</dbReference>
<accession>A0A9E2F668</accession>
<dbReference type="Pfam" id="PF07009">
    <property type="entry name" value="NusG_II"/>
    <property type="match status" value="1"/>
</dbReference>